<feature type="domain" description="BD-FAE-like" evidence="2">
    <location>
        <begin position="56"/>
        <end position="251"/>
    </location>
</feature>
<dbReference type="PANTHER" id="PTHR48081">
    <property type="entry name" value="AB HYDROLASE SUPERFAMILY PROTEIN C4A8.06C"/>
    <property type="match status" value="1"/>
</dbReference>
<proteinExistence type="predicted"/>
<dbReference type="InterPro" id="IPR029058">
    <property type="entry name" value="AB_hydrolase_fold"/>
</dbReference>
<dbReference type="OrthoDB" id="9771666at2"/>
<dbReference type="EMBL" id="FOMX01000040">
    <property type="protein sequence ID" value="SFF26873.1"/>
    <property type="molecule type" value="Genomic_DNA"/>
</dbReference>
<keyword evidence="1" id="KW-0378">Hydrolase</keyword>
<reference evidence="4" key="1">
    <citation type="submission" date="2016-10" db="EMBL/GenBank/DDBJ databases">
        <authorList>
            <person name="Varghese N."/>
            <person name="Submissions S."/>
        </authorList>
    </citation>
    <scope>NUCLEOTIDE SEQUENCE [LARGE SCALE GENOMIC DNA]</scope>
    <source>
        <strain evidence="4">ATCC 25963</strain>
    </source>
</reference>
<dbReference type="AlphaFoldDB" id="A0A1I2HBY4"/>
<dbReference type="SUPFAM" id="SSF53474">
    <property type="entry name" value="alpha/beta-Hydrolases"/>
    <property type="match status" value="1"/>
</dbReference>
<sequence length="305" mass="32681">MRHVFEGMSLGACALGLVVALGCTPHDFARRELLWPDGAPGAKGTAKADRPELFYYLPPPGKSNGAAAIVAPGGSYAHTGGLRPEAFPTARWLSEQGFVAVVLRYRVSGDGYHHRDFLADGQRAVQRVRSQAGELGVDAGKIGFVGFSAGGHLAGFVATACPKQGDPAASDPLAQVSCRPDFIVMVYPVITLDDRWAHQRSKRSMLGEEPATPALVQGLSLEQRVTADTPPAMLVHSRRDAKVVFHNSELYDEAARARGASSRLHLYDDGRHGVGLAQRPGMPQMATWPASMLAWLRELGVLPAK</sequence>
<evidence type="ECO:0000259" key="2">
    <source>
        <dbReference type="Pfam" id="PF20434"/>
    </source>
</evidence>
<protein>
    <submittedName>
        <fullName evidence="3">Acetyl esterase/lipase</fullName>
    </submittedName>
</protein>
<dbReference type="InterPro" id="IPR050300">
    <property type="entry name" value="GDXG_lipolytic_enzyme"/>
</dbReference>
<dbReference type="PANTHER" id="PTHR48081:SF6">
    <property type="entry name" value="PEPTIDASE S9 PROLYL OLIGOPEPTIDASE CATALYTIC DOMAIN-CONTAINING PROTEIN"/>
    <property type="match status" value="1"/>
</dbReference>
<organism evidence="3 4">
    <name type="scientific">Nannocystis exedens</name>
    <dbReference type="NCBI Taxonomy" id="54"/>
    <lineage>
        <taxon>Bacteria</taxon>
        <taxon>Pseudomonadati</taxon>
        <taxon>Myxococcota</taxon>
        <taxon>Polyangia</taxon>
        <taxon>Nannocystales</taxon>
        <taxon>Nannocystaceae</taxon>
        <taxon>Nannocystis</taxon>
    </lineage>
</organism>
<accession>A0A1I2HBY4</accession>
<dbReference type="STRING" id="54.SAMN02745121_07843"/>
<gene>
    <name evidence="3" type="ORF">SAMN02745121_07843</name>
</gene>
<dbReference type="PROSITE" id="PS51257">
    <property type="entry name" value="PROKAR_LIPOPROTEIN"/>
    <property type="match status" value="1"/>
</dbReference>
<evidence type="ECO:0000313" key="4">
    <source>
        <dbReference type="Proteomes" id="UP000199400"/>
    </source>
</evidence>
<dbReference type="Pfam" id="PF20434">
    <property type="entry name" value="BD-FAE"/>
    <property type="match status" value="1"/>
</dbReference>
<name>A0A1I2HBY4_9BACT</name>
<dbReference type="Proteomes" id="UP000199400">
    <property type="component" value="Unassembled WGS sequence"/>
</dbReference>
<evidence type="ECO:0000313" key="3">
    <source>
        <dbReference type="EMBL" id="SFF26873.1"/>
    </source>
</evidence>
<dbReference type="InterPro" id="IPR049492">
    <property type="entry name" value="BD-FAE-like_dom"/>
</dbReference>
<dbReference type="GO" id="GO:0016787">
    <property type="term" value="F:hydrolase activity"/>
    <property type="evidence" value="ECO:0007669"/>
    <property type="project" value="UniProtKB-KW"/>
</dbReference>
<keyword evidence="4" id="KW-1185">Reference proteome</keyword>
<evidence type="ECO:0000256" key="1">
    <source>
        <dbReference type="ARBA" id="ARBA00022801"/>
    </source>
</evidence>
<dbReference type="Gene3D" id="3.40.50.1820">
    <property type="entry name" value="alpha/beta hydrolase"/>
    <property type="match status" value="1"/>
</dbReference>